<dbReference type="AlphaFoldDB" id="A0A1D2MC85"/>
<evidence type="ECO:0000313" key="3">
    <source>
        <dbReference type="Proteomes" id="UP000094527"/>
    </source>
</evidence>
<proteinExistence type="predicted"/>
<sequence>METIIRWTLQIPHRFLEDRPIICVEVKVEARTEPDSSALQHNLNNGNGSGDRNGVTSPQKDTPLVYF</sequence>
<accession>A0A1D2MC85</accession>
<dbReference type="EMBL" id="LJIJ01001922">
    <property type="protein sequence ID" value="ODM90521.1"/>
    <property type="molecule type" value="Genomic_DNA"/>
</dbReference>
<comment type="caution">
    <text evidence="2">The sequence shown here is derived from an EMBL/GenBank/DDBJ whole genome shotgun (WGS) entry which is preliminary data.</text>
</comment>
<protein>
    <submittedName>
        <fullName evidence="2">Uncharacterized protein</fullName>
    </submittedName>
</protein>
<reference evidence="2 3" key="1">
    <citation type="journal article" date="2016" name="Genome Biol. Evol.">
        <title>Gene Family Evolution Reflects Adaptation to Soil Environmental Stressors in the Genome of the Collembolan Orchesella cincta.</title>
        <authorList>
            <person name="Faddeeva-Vakhrusheva A."/>
            <person name="Derks M.F."/>
            <person name="Anvar S.Y."/>
            <person name="Agamennone V."/>
            <person name="Suring W."/>
            <person name="Smit S."/>
            <person name="van Straalen N.M."/>
            <person name="Roelofs D."/>
        </authorList>
    </citation>
    <scope>NUCLEOTIDE SEQUENCE [LARGE SCALE GENOMIC DNA]</scope>
    <source>
        <tissue evidence="2">Mixed pool</tissue>
    </source>
</reference>
<evidence type="ECO:0000313" key="2">
    <source>
        <dbReference type="EMBL" id="ODM90521.1"/>
    </source>
</evidence>
<gene>
    <name evidence="2" type="ORF">Ocin01_16157</name>
</gene>
<dbReference type="Proteomes" id="UP000094527">
    <property type="component" value="Unassembled WGS sequence"/>
</dbReference>
<organism evidence="2 3">
    <name type="scientific">Orchesella cincta</name>
    <name type="common">Springtail</name>
    <name type="synonym">Podura cincta</name>
    <dbReference type="NCBI Taxonomy" id="48709"/>
    <lineage>
        <taxon>Eukaryota</taxon>
        <taxon>Metazoa</taxon>
        <taxon>Ecdysozoa</taxon>
        <taxon>Arthropoda</taxon>
        <taxon>Hexapoda</taxon>
        <taxon>Collembola</taxon>
        <taxon>Entomobryomorpha</taxon>
        <taxon>Entomobryoidea</taxon>
        <taxon>Orchesellidae</taxon>
        <taxon>Orchesellinae</taxon>
        <taxon>Orchesella</taxon>
    </lineage>
</organism>
<name>A0A1D2MC85_ORCCI</name>
<keyword evidence="3" id="KW-1185">Reference proteome</keyword>
<evidence type="ECO:0000256" key="1">
    <source>
        <dbReference type="SAM" id="MobiDB-lite"/>
    </source>
</evidence>
<feature type="region of interest" description="Disordered" evidence="1">
    <location>
        <begin position="34"/>
        <end position="67"/>
    </location>
</feature>
<feature type="compositionally biased region" description="Polar residues" evidence="1">
    <location>
        <begin position="35"/>
        <end position="46"/>
    </location>
</feature>